<evidence type="ECO:0000313" key="3">
    <source>
        <dbReference type="EMBL" id="TXC89833.1"/>
    </source>
</evidence>
<sequence length="313" mass="36036">MNIYHDVHQSDPWIKFFIKFRWLFYLLAVILILIGGFLHFHRSLVVVYTLVMLLLGLIYNSKIILLMQSVLVTTARYIFVPESVPYIESFIILSLTYFVTGLVVSILVSNNINQKKINMDLTVSFSKLLDSRDKYTALHSENVARYSRMIAEELKLPKQTCETIYLGGLLHDIGKISIPEAILNKPAKLTQDEYEIVKQHPSTGYSIIKDIPSMMKTGVLDIVLYHHERFDGTGYPKGLKGENIPYLARITAVADAFDAMISRRVYRDGKEMIFVLEELKKNRGIQFDPEITDIFITCVEKMKDTFINPKEIK</sequence>
<dbReference type="InterPro" id="IPR037522">
    <property type="entry name" value="HD_GYP_dom"/>
</dbReference>
<dbReference type="PANTHER" id="PTHR43155">
    <property type="entry name" value="CYCLIC DI-GMP PHOSPHODIESTERASE PA4108-RELATED"/>
    <property type="match status" value="1"/>
</dbReference>
<dbReference type="OrthoDB" id="9759601at2"/>
<feature type="domain" description="HD-GYP" evidence="2">
    <location>
        <begin position="114"/>
        <end position="311"/>
    </location>
</feature>
<evidence type="ECO:0000313" key="4">
    <source>
        <dbReference type="Proteomes" id="UP000321363"/>
    </source>
</evidence>
<dbReference type="Proteomes" id="UP000321363">
    <property type="component" value="Unassembled WGS sequence"/>
</dbReference>
<feature type="transmembrane region" description="Helical" evidence="1">
    <location>
        <begin position="45"/>
        <end position="66"/>
    </location>
</feature>
<comment type="caution">
    <text evidence="3">The sequence shown here is derived from an EMBL/GenBank/DDBJ whole genome shotgun (WGS) entry which is preliminary data.</text>
</comment>
<name>A0A5C6VY13_9BACI</name>
<accession>A0A5C6VY13</accession>
<evidence type="ECO:0000256" key="1">
    <source>
        <dbReference type="SAM" id="Phobius"/>
    </source>
</evidence>
<keyword evidence="1" id="KW-0472">Membrane</keyword>
<dbReference type="CDD" id="cd00077">
    <property type="entry name" value="HDc"/>
    <property type="match status" value="1"/>
</dbReference>
<dbReference type="Pfam" id="PF13487">
    <property type="entry name" value="HD_5"/>
    <property type="match status" value="1"/>
</dbReference>
<keyword evidence="4" id="KW-1185">Reference proteome</keyword>
<dbReference type="Gene3D" id="1.10.3210.10">
    <property type="entry name" value="Hypothetical protein af1432"/>
    <property type="match status" value="1"/>
</dbReference>
<dbReference type="SUPFAM" id="SSF109604">
    <property type="entry name" value="HD-domain/PDEase-like"/>
    <property type="match status" value="1"/>
</dbReference>
<keyword evidence="1" id="KW-1133">Transmembrane helix</keyword>
<protein>
    <submittedName>
        <fullName evidence="3">HD-GYP domain-containing protein</fullName>
    </submittedName>
</protein>
<dbReference type="PROSITE" id="PS51832">
    <property type="entry name" value="HD_GYP"/>
    <property type="match status" value="1"/>
</dbReference>
<dbReference type="SMART" id="SM00471">
    <property type="entry name" value="HDc"/>
    <property type="match status" value="1"/>
</dbReference>
<proteinExistence type="predicted"/>
<feature type="transmembrane region" description="Helical" evidence="1">
    <location>
        <begin position="86"/>
        <end position="109"/>
    </location>
</feature>
<gene>
    <name evidence="3" type="ORF">FS935_15845</name>
</gene>
<keyword evidence="1" id="KW-0812">Transmembrane</keyword>
<organism evidence="3 4">
    <name type="scientific">Metabacillus litoralis</name>
    <dbReference type="NCBI Taxonomy" id="152268"/>
    <lineage>
        <taxon>Bacteria</taxon>
        <taxon>Bacillati</taxon>
        <taxon>Bacillota</taxon>
        <taxon>Bacilli</taxon>
        <taxon>Bacillales</taxon>
        <taxon>Bacillaceae</taxon>
        <taxon>Metabacillus</taxon>
    </lineage>
</organism>
<reference evidence="3 4" key="1">
    <citation type="journal article" date="2005" name="Int. J. Syst. Evol. Microbiol.">
        <title>Bacillus litoralis sp. nov., isolated from a tidal flat of the Yellow Sea in Korea.</title>
        <authorList>
            <person name="Yoon J.H."/>
            <person name="Oh T.K."/>
        </authorList>
    </citation>
    <scope>NUCLEOTIDE SEQUENCE [LARGE SCALE GENOMIC DNA]</scope>
    <source>
        <strain evidence="3 4">SW-211</strain>
    </source>
</reference>
<evidence type="ECO:0000259" key="2">
    <source>
        <dbReference type="PROSITE" id="PS51832"/>
    </source>
</evidence>
<dbReference type="InterPro" id="IPR003607">
    <property type="entry name" value="HD/PDEase_dom"/>
</dbReference>
<dbReference type="AlphaFoldDB" id="A0A5C6VY13"/>
<dbReference type="EMBL" id="VOQF01000008">
    <property type="protein sequence ID" value="TXC89833.1"/>
    <property type="molecule type" value="Genomic_DNA"/>
</dbReference>
<feature type="transmembrane region" description="Helical" evidence="1">
    <location>
        <begin position="20"/>
        <end position="38"/>
    </location>
</feature>
<dbReference type="RefSeq" id="WP_146949631.1">
    <property type="nucleotide sequence ID" value="NZ_VOQF01000008.1"/>
</dbReference>